<dbReference type="EMBL" id="KB446535">
    <property type="protein sequence ID" value="EME49430.1"/>
    <property type="molecule type" value="Genomic_DNA"/>
</dbReference>
<dbReference type="HOGENOM" id="CLU_752319_0_0_1"/>
<organism evidence="1 2">
    <name type="scientific">Dothistroma septosporum (strain NZE10 / CBS 128990)</name>
    <name type="common">Red band needle blight fungus</name>
    <name type="synonym">Mycosphaerella pini</name>
    <dbReference type="NCBI Taxonomy" id="675120"/>
    <lineage>
        <taxon>Eukaryota</taxon>
        <taxon>Fungi</taxon>
        <taxon>Dikarya</taxon>
        <taxon>Ascomycota</taxon>
        <taxon>Pezizomycotina</taxon>
        <taxon>Dothideomycetes</taxon>
        <taxon>Dothideomycetidae</taxon>
        <taxon>Mycosphaerellales</taxon>
        <taxon>Mycosphaerellaceae</taxon>
        <taxon>Dothistroma</taxon>
    </lineage>
</organism>
<sequence length="368" mass="40308">MYIHVLHEIALFALFHDASSPTFVLDSSLYDDENYNDAHIQAACFVPALGRSKAVHCLRAGSPSPTIVRSNMVIITTFDVAAHLPLGVLNLLSEIRASRKTPHWQDHKLHSSLPRLTLTFSWLTPASPRSLEYGRYAFAQYTTTIAAAGSPSSPQPACSRKMPFPWMAASQPSNATDIDTFASLPSLGGKSSHASPLRQSIEESRMAALTRPGVVYHAGMRYSEALPDTPTSITSATRRSRPATRAYAIVAVLVRARGVRQEMPQAVLAVHDAWPAMGYGFSQQGPMVARLDDAAAVDPNGICVQMRLEADLAGAAQEALVKLGRRFSRLFTQESRAPSEGWVHEETEIGKDLVCRREGRDEGRQTQW</sequence>
<gene>
    <name evidence="1" type="ORF">DOTSEDRAFT_30670</name>
</gene>
<dbReference type="AlphaFoldDB" id="N1Q403"/>
<protein>
    <submittedName>
        <fullName evidence="1">Uncharacterized protein</fullName>
    </submittedName>
</protein>
<evidence type="ECO:0000313" key="1">
    <source>
        <dbReference type="EMBL" id="EME49430.1"/>
    </source>
</evidence>
<reference evidence="1 2" key="2">
    <citation type="journal article" date="2012" name="PLoS Pathog.">
        <title>Diverse lifestyles and strategies of plant pathogenesis encoded in the genomes of eighteen Dothideomycetes fungi.</title>
        <authorList>
            <person name="Ohm R.A."/>
            <person name="Feau N."/>
            <person name="Henrissat B."/>
            <person name="Schoch C.L."/>
            <person name="Horwitz B.A."/>
            <person name="Barry K.W."/>
            <person name="Condon B.J."/>
            <person name="Copeland A.C."/>
            <person name="Dhillon B."/>
            <person name="Glaser F."/>
            <person name="Hesse C.N."/>
            <person name="Kosti I."/>
            <person name="LaButti K."/>
            <person name="Lindquist E.A."/>
            <person name="Lucas S."/>
            <person name="Salamov A.A."/>
            <person name="Bradshaw R.E."/>
            <person name="Ciuffetti L."/>
            <person name="Hamelin R.C."/>
            <person name="Kema G.H.J."/>
            <person name="Lawrence C."/>
            <person name="Scott J.A."/>
            <person name="Spatafora J.W."/>
            <person name="Turgeon B.G."/>
            <person name="de Wit P.J.G.M."/>
            <person name="Zhong S."/>
            <person name="Goodwin S.B."/>
            <person name="Grigoriev I.V."/>
        </authorList>
    </citation>
    <scope>NUCLEOTIDE SEQUENCE [LARGE SCALE GENOMIC DNA]</scope>
    <source>
        <strain evidence="2">NZE10 / CBS 128990</strain>
    </source>
</reference>
<reference evidence="2" key="1">
    <citation type="journal article" date="2012" name="PLoS Genet.">
        <title>The genomes of the fungal plant pathogens Cladosporium fulvum and Dothistroma septosporum reveal adaptation to different hosts and lifestyles but also signatures of common ancestry.</title>
        <authorList>
            <person name="de Wit P.J.G.M."/>
            <person name="van der Burgt A."/>
            <person name="Oekmen B."/>
            <person name="Stergiopoulos I."/>
            <person name="Abd-Elsalam K.A."/>
            <person name="Aerts A.L."/>
            <person name="Bahkali A.H."/>
            <person name="Beenen H.G."/>
            <person name="Chettri P."/>
            <person name="Cox M.P."/>
            <person name="Datema E."/>
            <person name="de Vries R.P."/>
            <person name="Dhillon B."/>
            <person name="Ganley A.R."/>
            <person name="Griffiths S.A."/>
            <person name="Guo Y."/>
            <person name="Hamelin R.C."/>
            <person name="Henrissat B."/>
            <person name="Kabir M.S."/>
            <person name="Jashni M.K."/>
            <person name="Kema G."/>
            <person name="Klaubauf S."/>
            <person name="Lapidus A."/>
            <person name="Levasseur A."/>
            <person name="Lindquist E."/>
            <person name="Mehrabi R."/>
            <person name="Ohm R.A."/>
            <person name="Owen T.J."/>
            <person name="Salamov A."/>
            <person name="Schwelm A."/>
            <person name="Schijlen E."/>
            <person name="Sun H."/>
            <person name="van den Burg H.A."/>
            <person name="van Ham R.C.H.J."/>
            <person name="Zhang S."/>
            <person name="Goodwin S.B."/>
            <person name="Grigoriev I.V."/>
            <person name="Collemare J."/>
            <person name="Bradshaw R.E."/>
        </authorList>
    </citation>
    <scope>NUCLEOTIDE SEQUENCE [LARGE SCALE GENOMIC DNA]</scope>
    <source>
        <strain evidence="2">NZE10 / CBS 128990</strain>
    </source>
</reference>
<accession>N1Q403</accession>
<keyword evidence="2" id="KW-1185">Reference proteome</keyword>
<evidence type="ECO:0000313" key="2">
    <source>
        <dbReference type="Proteomes" id="UP000016933"/>
    </source>
</evidence>
<dbReference type="Proteomes" id="UP000016933">
    <property type="component" value="Unassembled WGS sequence"/>
</dbReference>
<proteinExistence type="predicted"/>
<name>N1Q403_DOTSN</name>